<sequence>MEVAWVKVSNVPLDKRSERNMAYVASLVGVPLEIDSATLHCPASARVKVGCRNVDDIPSVAQAVLGEHFYVFYFEVDQVLVRHPNRGEFLLSSRKSNEKVKNDDVETRIDEVPRGLWREKMIMCRLGKKEQIQESQESIESDVSLHTSLLIDSMAMEFMEEEKHVVYVDAEMGEFDAGKVEYMVESPDTAVEVEVIPIPPLATEENLRFSLRNVQSKMDDI</sequence>
<accession>A0A8I6X6V3</accession>
<dbReference type="AlphaFoldDB" id="A0A8I6X6V3"/>
<keyword evidence="2" id="KW-1185">Reference proteome</keyword>
<dbReference type="EnsemblPlants" id="HORVU.MOREX.r3.1HG0085760.1">
    <property type="protein sequence ID" value="HORVU.MOREX.r3.1HG0085760.1"/>
    <property type="gene ID" value="HORVU.MOREX.r3.1HG0085760"/>
</dbReference>
<dbReference type="Proteomes" id="UP000011116">
    <property type="component" value="Chromosome 1H"/>
</dbReference>
<evidence type="ECO:0000313" key="1">
    <source>
        <dbReference type="EnsemblPlants" id="HORVU.MOREX.r3.1HG0085760.1"/>
    </source>
</evidence>
<dbReference type="Gramene" id="HORVU.MOREX.r3.1HG0085760.1">
    <property type="protein sequence ID" value="HORVU.MOREX.r3.1HG0085760.1"/>
    <property type="gene ID" value="HORVU.MOREX.r3.1HG0085760"/>
</dbReference>
<reference evidence="1" key="3">
    <citation type="submission" date="2022-01" db="UniProtKB">
        <authorList>
            <consortium name="EnsemblPlants"/>
        </authorList>
    </citation>
    <scope>IDENTIFICATION</scope>
    <source>
        <strain evidence="1">subsp. vulgare</strain>
    </source>
</reference>
<protein>
    <recommendedName>
        <fullName evidence="3">DUF4283 domain-containing protein</fullName>
    </recommendedName>
</protein>
<dbReference type="PANTHER" id="PTHR33170:SF22">
    <property type="entry name" value="OS10G0417100 PROTEIN"/>
    <property type="match status" value="1"/>
</dbReference>
<proteinExistence type="predicted"/>
<reference evidence="2" key="1">
    <citation type="journal article" date="2012" name="Nature">
        <title>A physical, genetic and functional sequence assembly of the barley genome.</title>
        <authorList>
            <consortium name="The International Barley Genome Sequencing Consortium"/>
            <person name="Mayer K.F."/>
            <person name="Waugh R."/>
            <person name="Brown J.W."/>
            <person name="Schulman A."/>
            <person name="Langridge P."/>
            <person name="Platzer M."/>
            <person name="Fincher G.B."/>
            <person name="Muehlbauer G.J."/>
            <person name="Sato K."/>
            <person name="Close T.J."/>
            <person name="Wise R.P."/>
            <person name="Stein N."/>
        </authorList>
    </citation>
    <scope>NUCLEOTIDE SEQUENCE [LARGE SCALE GENOMIC DNA]</scope>
    <source>
        <strain evidence="2">cv. Morex</strain>
    </source>
</reference>
<organism evidence="1 2">
    <name type="scientific">Hordeum vulgare subsp. vulgare</name>
    <name type="common">Domesticated barley</name>
    <dbReference type="NCBI Taxonomy" id="112509"/>
    <lineage>
        <taxon>Eukaryota</taxon>
        <taxon>Viridiplantae</taxon>
        <taxon>Streptophyta</taxon>
        <taxon>Embryophyta</taxon>
        <taxon>Tracheophyta</taxon>
        <taxon>Spermatophyta</taxon>
        <taxon>Magnoliopsida</taxon>
        <taxon>Liliopsida</taxon>
        <taxon>Poales</taxon>
        <taxon>Poaceae</taxon>
        <taxon>BOP clade</taxon>
        <taxon>Pooideae</taxon>
        <taxon>Triticodae</taxon>
        <taxon>Triticeae</taxon>
        <taxon>Hordeinae</taxon>
        <taxon>Hordeum</taxon>
    </lineage>
</organism>
<evidence type="ECO:0008006" key="3">
    <source>
        <dbReference type="Google" id="ProtNLM"/>
    </source>
</evidence>
<reference evidence="1" key="2">
    <citation type="submission" date="2020-10" db="EMBL/GenBank/DDBJ databases">
        <authorList>
            <person name="Scholz U."/>
            <person name="Mascher M."/>
            <person name="Fiebig A."/>
        </authorList>
    </citation>
    <scope>NUCLEOTIDE SEQUENCE [LARGE SCALE GENOMIC DNA]</scope>
    <source>
        <strain evidence="1">cv. Morex</strain>
    </source>
</reference>
<dbReference type="PANTHER" id="PTHR33170">
    <property type="entry name" value="DUF4283 DOMAIN-CONTAINING PROTEIN-RELATED"/>
    <property type="match status" value="1"/>
</dbReference>
<name>A0A8I6X6V3_HORVV</name>
<evidence type="ECO:0000313" key="2">
    <source>
        <dbReference type="Proteomes" id="UP000011116"/>
    </source>
</evidence>